<dbReference type="GO" id="GO:0042026">
    <property type="term" value="P:protein refolding"/>
    <property type="evidence" value="ECO:0007669"/>
    <property type="project" value="TreeGrafter"/>
</dbReference>
<comment type="function">
    <text evidence="8">Participates actively in the response to hyperosmotic and heat shock by preventing the aggregation of stress-denatured proteins and by disaggregating proteins, also in an autonomous, DnaK-independent fashion. Unfolded proteins bind initially to DnaJ; upon interaction with the DnaJ-bound protein, DnaK hydrolyzes its bound ATP, resulting in the formation of a stable complex. GrpE releases ADP from DnaK; ATP binding to DnaK triggers the release of the substrate protein, thus completing the reaction cycle. Several rounds of ATP-dependent interactions between DnaJ, DnaK and GrpE are required for fully efficient folding. Also involved, together with DnaK and GrpE, in the DNA replication of plasmids through activation of initiation proteins.</text>
</comment>
<dbReference type="CDD" id="cd06257">
    <property type="entry name" value="DnaJ"/>
    <property type="match status" value="1"/>
</dbReference>
<feature type="domain" description="J" evidence="10">
    <location>
        <begin position="4"/>
        <end position="66"/>
    </location>
</feature>
<dbReference type="HAMAP" id="MF_01152">
    <property type="entry name" value="DnaJ"/>
    <property type="match status" value="1"/>
</dbReference>
<dbReference type="PROSITE" id="PS50076">
    <property type="entry name" value="DNAJ_2"/>
    <property type="match status" value="1"/>
</dbReference>
<feature type="binding site" evidence="8">
    <location>
        <position position="196"/>
    </location>
    <ligand>
        <name>Zn(2+)</name>
        <dbReference type="ChEBI" id="CHEBI:29105"/>
        <label>2</label>
    </ligand>
</feature>
<keyword evidence="4 8" id="KW-0862">Zinc</keyword>
<dbReference type="PROSITE" id="PS51188">
    <property type="entry name" value="ZF_CR"/>
    <property type="match status" value="1"/>
</dbReference>
<dbReference type="InterPro" id="IPR002939">
    <property type="entry name" value="DnaJ_C"/>
</dbReference>
<keyword evidence="3 8" id="KW-0863">Zinc-finger</keyword>
<evidence type="ECO:0000259" key="10">
    <source>
        <dbReference type="PROSITE" id="PS50076"/>
    </source>
</evidence>
<keyword evidence="8" id="KW-0235">DNA replication</keyword>
<comment type="subunit">
    <text evidence="8">Homodimer.</text>
</comment>
<comment type="cofactor">
    <cofactor evidence="8">
        <name>Zn(2+)</name>
        <dbReference type="ChEBI" id="CHEBI:29105"/>
    </cofactor>
    <text evidence="8">Binds 2 Zn(2+) ions per monomer.</text>
</comment>
<accession>A0A2H0KQX6</accession>
<keyword evidence="1 8" id="KW-0479">Metal-binding</keyword>
<dbReference type="InterPro" id="IPR036869">
    <property type="entry name" value="J_dom_sf"/>
</dbReference>
<dbReference type="Proteomes" id="UP000231550">
    <property type="component" value="Unassembled WGS sequence"/>
</dbReference>
<keyword evidence="5 8" id="KW-0143">Chaperone</keyword>
<protein>
    <recommendedName>
        <fullName evidence="7 8">Chaperone protein DnaJ</fullName>
    </recommendedName>
</protein>
<name>A0A2H0KQX6_9BACT</name>
<feature type="binding site" evidence="8">
    <location>
        <position position="199"/>
    </location>
    <ligand>
        <name>Zn(2+)</name>
        <dbReference type="ChEBI" id="CHEBI:29105"/>
        <label>2</label>
    </ligand>
</feature>
<feature type="domain" description="CR-type" evidence="11">
    <location>
        <begin position="140"/>
        <end position="222"/>
    </location>
</feature>
<dbReference type="NCBIfam" id="NF008035">
    <property type="entry name" value="PRK10767.1"/>
    <property type="match status" value="1"/>
</dbReference>
<gene>
    <name evidence="8 12" type="primary">dnaJ</name>
    <name evidence="12" type="ORF">COV85_01565</name>
</gene>
<keyword evidence="2 8" id="KW-0677">Repeat</keyword>
<feature type="binding site" evidence="8">
    <location>
        <position position="170"/>
    </location>
    <ligand>
        <name>Zn(2+)</name>
        <dbReference type="ChEBI" id="CHEBI:29105"/>
        <label>2</label>
    </ligand>
</feature>
<comment type="domain">
    <text evidence="8">The J domain is necessary and sufficient to stimulate DnaK ATPase activity. Zinc center 1 plays an important role in the autonomous, DnaK-independent chaperone activity of DnaJ. Zinc center 2 is essential for interaction with DnaK and for DnaJ activity.</text>
</comment>
<dbReference type="PROSITE" id="PS00636">
    <property type="entry name" value="DNAJ_1"/>
    <property type="match status" value="1"/>
</dbReference>
<dbReference type="GO" id="GO:0008270">
    <property type="term" value="F:zinc ion binding"/>
    <property type="evidence" value="ECO:0007669"/>
    <property type="project" value="UniProtKB-UniRule"/>
</dbReference>
<dbReference type="Pfam" id="PF00226">
    <property type="entry name" value="DnaJ"/>
    <property type="match status" value="1"/>
</dbReference>
<organism evidence="12 13">
    <name type="scientific">Candidatus Portnoybacteria bacterium CG11_big_fil_rev_8_21_14_0_20_44_10</name>
    <dbReference type="NCBI Taxonomy" id="1974818"/>
    <lineage>
        <taxon>Bacteria</taxon>
        <taxon>Candidatus Portnoyibacteriota</taxon>
    </lineage>
</organism>
<keyword evidence="8" id="KW-0963">Cytoplasm</keyword>
<dbReference type="SMART" id="SM00271">
    <property type="entry name" value="DnaJ"/>
    <property type="match status" value="1"/>
</dbReference>
<dbReference type="CDD" id="cd10719">
    <property type="entry name" value="DnaJ_zf"/>
    <property type="match status" value="1"/>
</dbReference>
<feature type="repeat" description="CXXCXGXG motif" evidence="8">
    <location>
        <begin position="170"/>
        <end position="177"/>
    </location>
</feature>
<dbReference type="GO" id="GO:0009408">
    <property type="term" value="P:response to heat"/>
    <property type="evidence" value="ECO:0007669"/>
    <property type="project" value="InterPro"/>
</dbReference>
<sequence length="361" mass="39676">MAKEYYEILGVARDASDDEIKKAYRRLAQQYHPDKEGGNAEKFKEINEAYQVLSDKQKRAQYDQFGTTFEQAQARGGFGGFSDFRDFNGFTDNHDGGFGDLGDIFSDLFGGRAQRASSHAQRGADISIGVEISLEEAATGIDKELEIYKSVTCSKCEGQGGEPGSKTEECSACHGTGSVTKIRRAGFLSFSQAGTCSSCRGLGKKPSQPCSRCGGDGVIKERQKIRVKIPAGIENEQIIKLSGYGEAAPFGNRAGDLYVNVHIKPHQYFKRRGDDLYYDLVIHFTQAALGDKIKVPTIEKEVILKIPAGIDSGQFIRLRGRGLPRFGGRGRGDMIVRVQIKTPKKLSKKARGLLEELKNEL</sequence>
<feature type="binding site" evidence="8">
    <location>
        <position position="213"/>
    </location>
    <ligand>
        <name>Zn(2+)</name>
        <dbReference type="ChEBI" id="CHEBI:29105"/>
        <label>1</label>
    </ligand>
</feature>
<dbReference type="PANTHER" id="PTHR43096:SF52">
    <property type="entry name" value="DNAJ HOMOLOG 1, MITOCHONDRIAL-RELATED"/>
    <property type="match status" value="1"/>
</dbReference>
<dbReference type="Gene3D" id="2.10.230.10">
    <property type="entry name" value="Heat shock protein DnaJ, cysteine-rich domain"/>
    <property type="match status" value="1"/>
</dbReference>
<keyword evidence="8" id="KW-0346">Stress response</keyword>
<comment type="caution">
    <text evidence="12">The sequence shown here is derived from an EMBL/GenBank/DDBJ whole genome shotgun (WGS) entry which is preliminary data.</text>
</comment>
<dbReference type="InterPro" id="IPR012724">
    <property type="entry name" value="DnaJ"/>
</dbReference>
<evidence type="ECO:0000256" key="7">
    <source>
        <dbReference type="ARBA" id="ARBA00067609"/>
    </source>
</evidence>
<evidence type="ECO:0000313" key="12">
    <source>
        <dbReference type="EMBL" id="PIQ74539.1"/>
    </source>
</evidence>
<dbReference type="PANTHER" id="PTHR43096">
    <property type="entry name" value="DNAJ HOMOLOG 1, MITOCHONDRIAL-RELATED"/>
    <property type="match status" value="1"/>
</dbReference>
<reference evidence="12 13" key="1">
    <citation type="submission" date="2017-09" db="EMBL/GenBank/DDBJ databases">
        <title>Depth-based differentiation of microbial function through sediment-hosted aquifers and enrichment of novel symbionts in the deep terrestrial subsurface.</title>
        <authorList>
            <person name="Probst A.J."/>
            <person name="Ladd B."/>
            <person name="Jarett J.K."/>
            <person name="Geller-Mcgrath D.E."/>
            <person name="Sieber C.M."/>
            <person name="Emerson J.B."/>
            <person name="Anantharaman K."/>
            <person name="Thomas B.C."/>
            <person name="Malmstrom R."/>
            <person name="Stieglmeier M."/>
            <person name="Klingl A."/>
            <person name="Woyke T."/>
            <person name="Ryan C.M."/>
            <person name="Banfield J.F."/>
        </authorList>
    </citation>
    <scope>NUCLEOTIDE SEQUENCE [LARGE SCALE GENOMIC DNA]</scope>
    <source>
        <strain evidence="12">CG11_big_fil_rev_8_21_14_0_20_44_10</strain>
    </source>
</reference>
<evidence type="ECO:0000256" key="4">
    <source>
        <dbReference type="ARBA" id="ARBA00022833"/>
    </source>
</evidence>
<dbReference type="GO" id="GO:0031072">
    <property type="term" value="F:heat shock protein binding"/>
    <property type="evidence" value="ECO:0007669"/>
    <property type="project" value="InterPro"/>
</dbReference>
<dbReference type="SUPFAM" id="SSF57938">
    <property type="entry name" value="DnaJ/Hsp40 cysteine-rich domain"/>
    <property type="match status" value="1"/>
</dbReference>
<feature type="zinc finger region" description="CR-type" evidence="9">
    <location>
        <begin position="140"/>
        <end position="222"/>
    </location>
</feature>
<feature type="binding site" evidence="8">
    <location>
        <position position="156"/>
    </location>
    <ligand>
        <name>Zn(2+)</name>
        <dbReference type="ChEBI" id="CHEBI:29105"/>
        <label>1</label>
    </ligand>
</feature>
<dbReference type="InterPro" id="IPR001305">
    <property type="entry name" value="HSP_DnaJ_Cys-rich_dom"/>
</dbReference>
<dbReference type="PRINTS" id="PR00625">
    <property type="entry name" value="JDOMAIN"/>
</dbReference>
<dbReference type="GO" id="GO:0006260">
    <property type="term" value="P:DNA replication"/>
    <property type="evidence" value="ECO:0007669"/>
    <property type="project" value="UniProtKB-KW"/>
</dbReference>
<dbReference type="CDD" id="cd10747">
    <property type="entry name" value="DnaJ_C"/>
    <property type="match status" value="1"/>
</dbReference>
<dbReference type="AlphaFoldDB" id="A0A2H0KQX6"/>
<dbReference type="Gene3D" id="1.10.287.110">
    <property type="entry name" value="DnaJ domain"/>
    <property type="match status" value="1"/>
</dbReference>
<evidence type="ECO:0000256" key="9">
    <source>
        <dbReference type="PROSITE-ProRule" id="PRU00546"/>
    </source>
</evidence>
<evidence type="ECO:0000256" key="3">
    <source>
        <dbReference type="ARBA" id="ARBA00022771"/>
    </source>
</evidence>
<dbReference type="FunFam" id="2.10.230.10:FF:000002">
    <property type="entry name" value="Molecular chaperone DnaJ"/>
    <property type="match status" value="1"/>
</dbReference>
<dbReference type="NCBIfam" id="TIGR02349">
    <property type="entry name" value="DnaJ_bact"/>
    <property type="match status" value="1"/>
</dbReference>
<comment type="similarity">
    <text evidence="6 8">Belongs to the DnaJ family.</text>
</comment>
<feature type="repeat" description="CXXCXGXG motif" evidence="8">
    <location>
        <begin position="210"/>
        <end position="217"/>
    </location>
</feature>
<comment type="subcellular location">
    <subcellularLocation>
        <location evidence="8">Cytoplasm</location>
    </subcellularLocation>
</comment>
<dbReference type="InterPro" id="IPR036410">
    <property type="entry name" value="HSP_DnaJ_Cys-rich_dom_sf"/>
</dbReference>
<evidence type="ECO:0000313" key="13">
    <source>
        <dbReference type="Proteomes" id="UP000231550"/>
    </source>
</evidence>
<dbReference type="Pfam" id="PF01556">
    <property type="entry name" value="DnaJ_C"/>
    <property type="match status" value="1"/>
</dbReference>
<proteinExistence type="inferred from homology"/>
<dbReference type="GO" id="GO:0051082">
    <property type="term" value="F:unfolded protein binding"/>
    <property type="evidence" value="ECO:0007669"/>
    <property type="project" value="UniProtKB-UniRule"/>
</dbReference>
<feature type="repeat" description="CXXCXGXG motif" evidence="8">
    <location>
        <begin position="196"/>
        <end position="203"/>
    </location>
</feature>
<dbReference type="Pfam" id="PF00684">
    <property type="entry name" value="DnaJ_CXXCXGXG"/>
    <property type="match status" value="1"/>
</dbReference>
<evidence type="ECO:0000256" key="1">
    <source>
        <dbReference type="ARBA" id="ARBA00022723"/>
    </source>
</evidence>
<dbReference type="GO" id="GO:0005737">
    <property type="term" value="C:cytoplasm"/>
    <property type="evidence" value="ECO:0007669"/>
    <property type="project" value="UniProtKB-SubCell"/>
</dbReference>
<dbReference type="FunFam" id="2.60.260.20:FF:000005">
    <property type="entry name" value="Chaperone protein dnaJ 1, mitochondrial"/>
    <property type="match status" value="1"/>
</dbReference>
<evidence type="ECO:0000259" key="11">
    <source>
        <dbReference type="PROSITE" id="PS51188"/>
    </source>
</evidence>
<feature type="binding site" evidence="8">
    <location>
        <position position="173"/>
    </location>
    <ligand>
        <name>Zn(2+)</name>
        <dbReference type="ChEBI" id="CHEBI:29105"/>
        <label>2</label>
    </ligand>
</feature>
<dbReference type="SUPFAM" id="SSF49493">
    <property type="entry name" value="HSP40/DnaJ peptide-binding domain"/>
    <property type="match status" value="2"/>
</dbReference>
<feature type="binding site" evidence="8">
    <location>
        <position position="153"/>
    </location>
    <ligand>
        <name>Zn(2+)</name>
        <dbReference type="ChEBI" id="CHEBI:29105"/>
        <label>1</label>
    </ligand>
</feature>
<feature type="repeat" description="CXXCXGXG motif" evidence="8">
    <location>
        <begin position="153"/>
        <end position="160"/>
    </location>
</feature>
<dbReference type="Gene3D" id="2.60.260.20">
    <property type="entry name" value="Urease metallochaperone UreE, N-terminal domain"/>
    <property type="match status" value="2"/>
</dbReference>
<dbReference type="EMBL" id="PCVN01000040">
    <property type="protein sequence ID" value="PIQ74539.1"/>
    <property type="molecule type" value="Genomic_DNA"/>
</dbReference>
<dbReference type="GO" id="GO:0005524">
    <property type="term" value="F:ATP binding"/>
    <property type="evidence" value="ECO:0007669"/>
    <property type="project" value="InterPro"/>
</dbReference>
<dbReference type="SUPFAM" id="SSF46565">
    <property type="entry name" value="Chaperone J-domain"/>
    <property type="match status" value="1"/>
</dbReference>
<dbReference type="InterPro" id="IPR008971">
    <property type="entry name" value="HSP40/DnaJ_pept-bd"/>
</dbReference>
<dbReference type="InterPro" id="IPR018253">
    <property type="entry name" value="DnaJ_domain_CS"/>
</dbReference>
<evidence type="ECO:0000256" key="5">
    <source>
        <dbReference type="ARBA" id="ARBA00023186"/>
    </source>
</evidence>
<feature type="binding site" evidence="8">
    <location>
        <position position="210"/>
    </location>
    <ligand>
        <name>Zn(2+)</name>
        <dbReference type="ChEBI" id="CHEBI:29105"/>
        <label>1</label>
    </ligand>
</feature>
<evidence type="ECO:0000256" key="8">
    <source>
        <dbReference type="HAMAP-Rule" id="MF_01152"/>
    </source>
</evidence>
<evidence type="ECO:0000256" key="6">
    <source>
        <dbReference type="ARBA" id="ARBA00061004"/>
    </source>
</evidence>
<evidence type="ECO:0000256" key="2">
    <source>
        <dbReference type="ARBA" id="ARBA00022737"/>
    </source>
</evidence>
<dbReference type="InterPro" id="IPR001623">
    <property type="entry name" value="DnaJ_domain"/>
</dbReference>